<dbReference type="RefSeq" id="WP_068440503.1">
    <property type="nucleotide sequence ID" value="NZ_CP013862.1"/>
</dbReference>
<dbReference type="PANTHER" id="PTHR22550">
    <property type="entry name" value="SPORE GERMINATION PROTEIN"/>
    <property type="match status" value="1"/>
</dbReference>
<dbReference type="Pfam" id="PF03323">
    <property type="entry name" value="GerA"/>
    <property type="match status" value="1"/>
</dbReference>
<name>A0A0U3W297_9BACI</name>
<dbReference type="InterPro" id="IPR050768">
    <property type="entry name" value="UPF0353/GerABKA_families"/>
</dbReference>
<keyword evidence="3 4" id="KW-0472">Membrane</keyword>
<evidence type="ECO:0000313" key="7">
    <source>
        <dbReference type="Proteomes" id="UP000050331"/>
    </source>
</evidence>
<gene>
    <name evidence="6" type="ORF">AOX59_00900</name>
</gene>
<reference evidence="6 7" key="1">
    <citation type="submission" date="2016-01" db="EMBL/GenBank/DDBJ databases">
        <title>Complete genome sequence of strain Lentibacillus amyloliquefaciens LAM0015T isolated from saline sediment.</title>
        <authorList>
            <person name="Wang J.-L."/>
            <person name="He M.-X."/>
        </authorList>
    </citation>
    <scope>NUCLEOTIDE SEQUENCE [LARGE SCALE GENOMIC DNA]</scope>
    <source>
        <strain evidence="6 7">LAM0015</strain>
    </source>
</reference>
<feature type="transmembrane region" description="Helical" evidence="5">
    <location>
        <begin position="376"/>
        <end position="395"/>
    </location>
</feature>
<comment type="similarity">
    <text evidence="2 4">Belongs to the GerABKA family.</text>
</comment>
<dbReference type="KEGG" id="lao:AOX59_00900"/>
<feature type="transmembrane region" description="Helical" evidence="5">
    <location>
        <begin position="352"/>
        <end position="369"/>
    </location>
</feature>
<keyword evidence="5" id="KW-0812">Transmembrane</keyword>
<dbReference type="EMBL" id="CP013862">
    <property type="protein sequence ID" value="ALX47280.1"/>
    <property type="molecule type" value="Genomic_DNA"/>
</dbReference>
<dbReference type="STRING" id="1472767.AOX59_00900"/>
<dbReference type="GO" id="GO:0009847">
    <property type="term" value="P:spore germination"/>
    <property type="evidence" value="ECO:0007669"/>
    <property type="project" value="UniProtKB-UniRule"/>
</dbReference>
<sequence>MNKKAPQKKAQRDFDKLLKTLKNKDGFIHYHHEHNQDTMHLGYLKTAVDPEKLEKYILPRVQEYIYNDLNELDQFIPFTKTELTNDASEIPEKLVKGFTFIYMGNASPSYLLIPLPLDEKRNVSIPEIEFSVVGPKEAFVEDIDTNLNLIRKRLAIPELNIKKLKVGTITKTEVAVLSIDGIADEENVNTAVQRIKNVDIDQVIDSSFIQQTIADNQNSPFPQLLDTERPDRVAAVLAEGKIVISVDGSPHALIAPTTLIEFFSAFEDYFLNWMTASAFRLIRLVAVFFSILITPLYVAVMTHHFEIIPQAMLITLVHSRMQVPFPPLLEALILEFTIELLREAGARLPTKIGQTIGIVGGIVIGTAAVEAGMTSNVLLIVVALAALGSFTTPVYKMSNTIRLIRFPLLIVAGVYGMIGLAIAIAYIMVHLLRLRSLGRPFFAPIFPFRLQDFKDALIRLPFNMQNKRPFQVRPSKVKRPIDKEQNK</sequence>
<evidence type="ECO:0000256" key="4">
    <source>
        <dbReference type="PIRNR" id="PIRNR005690"/>
    </source>
</evidence>
<dbReference type="OrthoDB" id="9772630at2"/>
<comment type="subcellular location">
    <subcellularLocation>
        <location evidence="4">Cell membrane</location>
    </subcellularLocation>
    <subcellularLocation>
        <location evidence="1">Membrane</location>
        <topology evidence="1">Multi-pass membrane protein</topology>
    </subcellularLocation>
</comment>
<dbReference type="PANTHER" id="PTHR22550:SF5">
    <property type="entry name" value="LEUCINE ZIPPER PROTEIN 4"/>
    <property type="match status" value="1"/>
</dbReference>
<dbReference type="InterPro" id="IPR004995">
    <property type="entry name" value="Spore_Ger"/>
</dbReference>
<proteinExistence type="inferred from homology"/>
<organism evidence="6 7">
    <name type="scientific">Lentibacillus amyloliquefaciens</name>
    <dbReference type="NCBI Taxonomy" id="1472767"/>
    <lineage>
        <taxon>Bacteria</taxon>
        <taxon>Bacillati</taxon>
        <taxon>Bacillota</taxon>
        <taxon>Bacilli</taxon>
        <taxon>Bacillales</taxon>
        <taxon>Bacillaceae</taxon>
        <taxon>Lentibacillus</taxon>
    </lineage>
</organism>
<feature type="transmembrane region" description="Helical" evidence="5">
    <location>
        <begin position="281"/>
        <end position="300"/>
    </location>
</feature>
<dbReference type="AlphaFoldDB" id="A0A0U3W297"/>
<keyword evidence="5" id="KW-1133">Transmembrane helix</keyword>
<evidence type="ECO:0000256" key="2">
    <source>
        <dbReference type="ARBA" id="ARBA00005278"/>
    </source>
</evidence>
<keyword evidence="7" id="KW-1185">Reference proteome</keyword>
<dbReference type="PIRSF" id="PIRSF005690">
    <property type="entry name" value="GerBA"/>
    <property type="match status" value="1"/>
</dbReference>
<accession>A0A0U3W297</accession>
<evidence type="ECO:0000313" key="6">
    <source>
        <dbReference type="EMBL" id="ALX47280.1"/>
    </source>
</evidence>
<evidence type="ECO:0000256" key="1">
    <source>
        <dbReference type="ARBA" id="ARBA00004141"/>
    </source>
</evidence>
<dbReference type="GO" id="GO:0005886">
    <property type="term" value="C:plasma membrane"/>
    <property type="evidence" value="ECO:0007669"/>
    <property type="project" value="UniProtKB-SubCell"/>
</dbReference>
<evidence type="ECO:0000256" key="5">
    <source>
        <dbReference type="SAM" id="Phobius"/>
    </source>
</evidence>
<evidence type="ECO:0000256" key="3">
    <source>
        <dbReference type="ARBA" id="ARBA00023136"/>
    </source>
</evidence>
<protein>
    <submittedName>
        <fullName evidence="6">Spore gernimation protein GerA</fullName>
    </submittedName>
</protein>
<dbReference type="Proteomes" id="UP000050331">
    <property type="component" value="Chromosome"/>
</dbReference>
<feature type="transmembrane region" description="Helical" evidence="5">
    <location>
        <begin position="407"/>
        <end position="429"/>
    </location>
</feature>